<evidence type="ECO:0000256" key="2">
    <source>
        <dbReference type="ARBA" id="ARBA00023219"/>
    </source>
</evidence>
<dbReference type="Pfam" id="PF03592">
    <property type="entry name" value="Terminase_2"/>
    <property type="match status" value="1"/>
</dbReference>
<name>A0A7X0HTG4_9BACI</name>
<evidence type="ECO:0000313" key="4">
    <source>
        <dbReference type="Proteomes" id="UP000531594"/>
    </source>
</evidence>
<dbReference type="Proteomes" id="UP000531594">
    <property type="component" value="Unassembled WGS sequence"/>
</dbReference>
<dbReference type="AlphaFoldDB" id="A0A7X0HTG4"/>
<dbReference type="InterPro" id="IPR038713">
    <property type="entry name" value="Terminase_Gp1_N_sf"/>
</dbReference>
<keyword evidence="4" id="KW-1185">Reference proteome</keyword>
<evidence type="ECO:0000313" key="3">
    <source>
        <dbReference type="EMBL" id="MBB6446543.1"/>
    </source>
</evidence>
<accession>A0A7X0HTG4</accession>
<comment type="caution">
    <text evidence="3">The sequence shown here is derived from an EMBL/GenBank/DDBJ whole genome shotgun (WGS) entry which is preliminary data.</text>
</comment>
<reference evidence="3 4" key="1">
    <citation type="submission" date="2020-08" db="EMBL/GenBank/DDBJ databases">
        <title>Genomic Encyclopedia of Type Strains, Phase IV (KMG-IV): sequencing the most valuable type-strain genomes for metagenomic binning, comparative biology and taxonomic classification.</title>
        <authorList>
            <person name="Goeker M."/>
        </authorList>
    </citation>
    <scope>NUCLEOTIDE SEQUENCE [LARGE SCALE GENOMIC DNA]</scope>
    <source>
        <strain evidence="3 4">DSM 5391</strain>
    </source>
</reference>
<dbReference type="InterPro" id="IPR005335">
    <property type="entry name" value="Terminase_ssu"/>
</dbReference>
<protein>
    <submittedName>
        <fullName evidence="3">Phage terminase small subunit</fullName>
    </submittedName>
</protein>
<sequence length="128" mass="14432">MEELTEKQVAFVIEYLKDFNATQAAIRAGYSKNGADVQGSRLLGNVRVQESLIKFKYEMIKGLQQQFIADALTARRVMFEILNDANASNKDRITVAKDFLDRAGFKPVDRRELSGTNSEAIKIVFVEP</sequence>
<gene>
    <name evidence="3" type="ORF">HNR53_003202</name>
</gene>
<dbReference type="Gene3D" id="1.10.10.1400">
    <property type="entry name" value="Terminase, small subunit, N-terminal DNA-binding domain, HTH motif"/>
    <property type="match status" value="1"/>
</dbReference>
<dbReference type="InterPro" id="IPR052404">
    <property type="entry name" value="SPP1-like_terminase"/>
</dbReference>
<evidence type="ECO:0000256" key="1">
    <source>
        <dbReference type="ARBA" id="ARBA00022612"/>
    </source>
</evidence>
<organism evidence="3 4">
    <name type="scientific">Bacillus benzoevorans</name>
    <dbReference type="NCBI Taxonomy" id="1456"/>
    <lineage>
        <taxon>Bacteria</taxon>
        <taxon>Bacillati</taxon>
        <taxon>Bacillota</taxon>
        <taxon>Bacilli</taxon>
        <taxon>Bacillales</taxon>
        <taxon>Bacillaceae</taxon>
        <taxon>Bacillus</taxon>
    </lineage>
</organism>
<dbReference type="RefSeq" id="WP_184527630.1">
    <property type="nucleotide sequence ID" value="NZ_JACHGK010000011.1"/>
</dbReference>
<keyword evidence="2" id="KW-0231">Viral genome packaging</keyword>
<proteinExistence type="predicted"/>
<dbReference type="PANTHER" id="PTHR41328:SF2">
    <property type="entry name" value="TERMINASE SMALL SUBUNIT"/>
    <property type="match status" value="1"/>
</dbReference>
<dbReference type="PANTHER" id="PTHR41328">
    <property type="entry name" value="TERMINASE SMALL SUBUNIT-RELATED"/>
    <property type="match status" value="1"/>
</dbReference>
<keyword evidence="1" id="KW-1188">Viral release from host cell</keyword>
<dbReference type="EMBL" id="JACHGK010000011">
    <property type="protein sequence ID" value="MBB6446543.1"/>
    <property type="molecule type" value="Genomic_DNA"/>
</dbReference>
<dbReference type="GO" id="GO:0051276">
    <property type="term" value="P:chromosome organization"/>
    <property type="evidence" value="ECO:0007669"/>
    <property type="project" value="InterPro"/>
</dbReference>